<dbReference type="Gene3D" id="3.50.50.60">
    <property type="entry name" value="FAD/NAD(P)-binding domain"/>
    <property type="match status" value="1"/>
</dbReference>
<dbReference type="PRINTS" id="PR00419">
    <property type="entry name" value="ADXRDTASE"/>
</dbReference>
<evidence type="ECO:0000256" key="2">
    <source>
        <dbReference type="ARBA" id="ARBA00022630"/>
    </source>
</evidence>
<keyword evidence="7" id="KW-1185">Reference proteome</keyword>
<dbReference type="Proteomes" id="UP001318860">
    <property type="component" value="Unassembled WGS sequence"/>
</dbReference>
<keyword evidence="2 5" id="KW-0285">Flavoprotein</keyword>
<sequence length="361" mass="40435">MEKRVAIVGAGLSGLLACKYTASKGFNPIVFEAQDEVGGLWNKTIETTRLQSSKDYFQFSDFPWPSSVEDMFPHNTKVLEYLQSYAQYFELLNYIEFNSKVISIEYVGQSLEEMQSWEMWGGAGKAFGSKGKWNLKEYAAEFVVLCIGRFSGLADIPEFLPGCGPDVFPGKVLHSMDYAALDNASAAQLIKGKKIAVIGSGKSAVDIAFECAIANGNDYPCTVIQRTIHWMLPDSQPWGRRAMSKFVESYLRWKLPLKKYDLIPKERFVQEASSCQILFLPAQNFFDKVEDGSIVFRKSKQFSFCKEGLILDGEDNNPLKADIVIFATGYKGDEKLKNIFACPTFQNCIAGSPTSTIPLYR</sequence>
<name>A0ABR0UX96_REHGL</name>
<keyword evidence="4 5" id="KW-0560">Oxidoreductase</keyword>
<evidence type="ECO:0000256" key="3">
    <source>
        <dbReference type="ARBA" id="ARBA00022827"/>
    </source>
</evidence>
<reference evidence="6 7" key="1">
    <citation type="journal article" date="2021" name="Comput. Struct. Biotechnol. J.">
        <title>De novo genome assembly of the potent medicinal plant Rehmannia glutinosa using nanopore technology.</title>
        <authorList>
            <person name="Ma L."/>
            <person name="Dong C."/>
            <person name="Song C."/>
            <person name="Wang X."/>
            <person name="Zheng X."/>
            <person name="Niu Y."/>
            <person name="Chen S."/>
            <person name="Feng W."/>
        </authorList>
    </citation>
    <scope>NUCLEOTIDE SEQUENCE [LARGE SCALE GENOMIC DNA]</scope>
    <source>
        <strain evidence="6">DH-2019</strain>
    </source>
</reference>
<dbReference type="InterPro" id="IPR050346">
    <property type="entry name" value="FMO-like"/>
</dbReference>
<dbReference type="SUPFAM" id="SSF51905">
    <property type="entry name" value="FAD/NAD(P)-binding domain"/>
    <property type="match status" value="1"/>
</dbReference>
<evidence type="ECO:0000256" key="4">
    <source>
        <dbReference type="ARBA" id="ARBA00023002"/>
    </source>
</evidence>
<evidence type="ECO:0000313" key="6">
    <source>
        <dbReference type="EMBL" id="KAK6126929.1"/>
    </source>
</evidence>
<dbReference type="EMBL" id="JABTTQ020001961">
    <property type="protein sequence ID" value="KAK6126929.1"/>
    <property type="molecule type" value="Genomic_DNA"/>
</dbReference>
<accession>A0ABR0UX96</accession>
<evidence type="ECO:0000256" key="5">
    <source>
        <dbReference type="RuleBase" id="RU361177"/>
    </source>
</evidence>
<dbReference type="PROSITE" id="PS51257">
    <property type="entry name" value="PROKAR_LIPOPROTEIN"/>
    <property type="match status" value="1"/>
</dbReference>
<comment type="cofactor">
    <cofactor evidence="5">
        <name>FAD</name>
        <dbReference type="ChEBI" id="CHEBI:57692"/>
    </cofactor>
</comment>
<comment type="caution">
    <text evidence="6">The sequence shown here is derived from an EMBL/GenBank/DDBJ whole genome shotgun (WGS) entry which is preliminary data.</text>
</comment>
<dbReference type="EC" id="1.-.-.-" evidence="5"/>
<protein>
    <recommendedName>
        <fullName evidence="5">Flavin-containing monooxygenase</fullName>
        <ecNumber evidence="5">1.-.-.-</ecNumber>
    </recommendedName>
</protein>
<keyword evidence="3 5" id="KW-0274">FAD</keyword>
<evidence type="ECO:0000313" key="7">
    <source>
        <dbReference type="Proteomes" id="UP001318860"/>
    </source>
</evidence>
<proteinExistence type="inferred from homology"/>
<evidence type="ECO:0000256" key="1">
    <source>
        <dbReference type="ARBA" id="ARBA00009183"/>
    </source>
</evidence>
<gene>
    <name evidence="6" type="ORF">DH2020_039330</name>
</gene>
<dbReference type="InterPro" id="IPR020946">
    <property type="entry name" value="Flavin_mOase-like"/>
</dbReference>
<dbReference type="Pfam" id="PF00743">
    <property type="entry name" value="FMO-like"/>
    <property type="match status" value="1"/>
</dbReference>
<keyword evidence="5" id="KW-0503">Monooxygenase</keyword>
<dbReference type="PANTHER" id="PTHR23023">
    <property type="entry name" value="DIMETHYLANILINE MONOOXYGENASE"/>
    <property type="match status" value="1"/>
</dbReference>
<organism evidence="6 7">
    <name type="scientific">Rehmannia glutinosa</name>
    <name type="common">Chinese foxglove</name>
    <dbReference type="NCBI Taxonomy" id="99300"/>
    <lineage>
        <taxon>Eukaryota</taxon>
        <taxon>Viridiplantae</taxon>
        <taxon>Streptophyta</taxon>
        <taxon>Embryophyta</taxon>
        <taxon>Tracheophyta</taxon>
        <taxon>Spermatophyta</taxon>
        <taxon>Magnoliopsida</taxon>
        <taxon>eudicotyledons</taxon>
        <taxon>Gunneridae</taxon>
        <taxon>Pentapetalae</taxon>
        <taxon>asterids</taxon>
        <taxon>lamiids</taxon>
        <taxon>Lamiales</taxon>
        <taxon>Orobanchaceae</taxon>
        <taxon>Rehmannieae</taxon>
        <taxon>Rehmannia</taxon>
    </lineage>
</organism>
<comment type="similarity">
    <text evidence="1 5">Belongs to the FMO family.</text>
</comment>
<dbReference type="InterPro" id="IPR036188">
    <property type="entry name" value="FAD/NAD-bd_sf"/>
</dbReference>